<feature type="compositionally biased region" description="Gly residues" evidence="1">
    <location>
        <begin position="176"/>
        <end position="188"/>
    </location>
</feature>
<dbReference type="HOGENOM" id="CLU_806404_0_0_6"/>
<sequence>MPASVATVAETAARAITGALSLLLLADAPALAAEPLAIRSDVSFGYDTNPAQSREGPELAFARYGVESARAWPLAGAEFGFIASGWYRDNEADNDSYRLSLTGDWTRATNSGAGLLKVSVAGAAYRDRLVPADERDEAAVGIRYSRVLSARHTLGLNGELRRLAYRNASLPWAGRPGAGADAGSGRGSDTGRNASTDNRHRNDTLAVRRDDDLFGVGLDLTRHWLPSVASVLSVAHARCESSMTAQTYDRDDLGLALRVTPAERWRLELGLGWSLTRYAEISRQVRREDEQHSLTFAARRALPGRRPGEGEAFCGIDWLDSVSTRAERSFQQQVIQCGLSWSFR</sequence>
<organism evidence="3 4">
    <name type="scientific">Thiocystis violascens (strain ATCC 17096 / DSM 198 / 6111)</name>
    <name type="common">Chromatium violascens</name>
    <dbReference type="NCBI Taxonomy" id="765911"/>
    <lineage>
        <taxon>Bacteria</taxon>
        <taxon>Pseudomonadati</taxon>
        <taxon>Pseudomonadota</taxon>
        <taxon>Gammaproteobacteria</taxon>
        <taxon>Chromatiales</taxon>
        <taxon>Chromatiaceae</taxon>
        <taxon>Thiocystis</taxon>
    </lineage>
</organism>
<dbReference type="Proteomes" id="UP000006062">
    <property type="component" value="Chromosome"/>
</dbReference>
<evidence type="ECO:0000313" key="4">
    <source>
        <dbReference type="Proteomes" id="UP000006062"/>
    </source>
</evidence>
<gene>
    <name evidence="3" type="ordered locus">Thivi_4456</name>
</gene>
<evidence type="ECO:0000313" key="3">
    <source>
        <dbReference type="EMBL" id="AFL76255.1"/>
    </source>
</evidence>
<dbReference type="AlphaFoldDB" id="I3YGY7"/>
<dbReference type="RefSeq" id="WP_014780630.1">
    <property type="nucleotide sequence ID" value="NC_018012.1"/>
</dbReference>
<protein>
    <recommendedName>
        <fullName evidence="5">Outer membrane protein beta-barrel domain-containing protein</fullName>
    </recommendedName>
</protein>
<keyword evidence="2" id="KW-0732">Signal</keyword>
<reference evidence="3 4" key="1">
    <citation type="submission" date="2012-06" db="EMBL/GenBank/DDBJ databases">
        <title>Complete sequence of Thiocystis violascens DSM 198.</title>
        <authorList>
            <consortium name="US DOE Joint Genome Institute"/>
            <person name="Lucas S."/>
            <person name="Han J."/>
            <person name="Lapidus A."/>
            <person name="Cheng J.-F."/>
            <person name="Goodwin L."/>
            <person name="Pitluck S."/>
            <person name="Peters L."/>
            <person name="Ovchinnikova G."/>
            <person name="Teshima H."/>
            <person name="Detter J.C."/>
            <person name="Han C."/>
            <person name="Tapia R."/>
            <person name="Land M."/>
            <person name="Hauser L."/>
            <person name="Kyrpides N."/>
            <person name="Ivanova N."/>
            <person name="Pagani I."/>
            <person name="Vogl K."/>
            <person name="Liu Z."/>
            <person name="Frigaard N.-U."/>
            <person name="Bryant D."/>
            <person name="Woyke T."/>
        </authorList>
    </citation>
    <scope>NUCLEOTIDE SEQUENCE [LARGE SCALE GENOMIC DNA]</scope>
    <source>
        <strain evidence="4">ATCC 17096 / DSM 198 / 6111</strain>
    </source>
</reference>
<name>I3YGY7_THIV6</name>
<evidence type="ECO:0000256" key="2">
    <source>
        <dbReference type="SAM" id="SignalP"/>
    </source>
</evidence>
<keyword evidence="4" id="KW-1185">Reference proteome</keyword>
<accession>I3YGY7</accession>
<evidence type="ECO:0008006" key="5">
    <source>
        <dbReference type="Google" id="ProtNLM"/>
    </source>
</evidence>
<feature type="signal peptide" evidence="2">
    <location>
        <begin position="1"/>
        <end position="32"/>
    </location>
</feature>
<evidence type="ECO:0000256" key="1">
    <source>
        <dbReference type="SAM" id="MobiDB-lite"/>
    </source>
</evidence>
<proteinExistence type="predicted"/>
<dbReference type="eggNOG" id="ENOG5032U3E">
    <property type="taxonomic scope" value="Bacteria"/>
</dbReference>
<feature type="region of interest" description="Disordered" evidence="1">
    <location>
        <begin position="176"/>
        <end position="203"/>
    </location>
</feature>
<dbReference type="KEGG" id="tvi:Thivi_4456"/>
<dbReference type="STRING" id="765911.Thivi_4456"/>
<feature type="chain" id="PRO_5003682517" description="Outer membrane protein beta-barrel domain-containing protein" evidence="2">
    <location>
        <begin position="33"/>
        <end position="344"/>
    </location>
</feature>
<dbReference type="OrthoDB" id="5758636at2"/>
<dbReference type="EMBL" id="CP003154">
    <property type="protein sequence ID" value="AFL76255.1"/>
    <property type="molecule type" value="Genomic_DNA"/>
</dbReference>